<sequence>MEYQKRFVRFDIFVRRHPSLSVEKFHDYWSNIHAPLIKHWLQRHGVYRYTQYHTPPLMREQYFGGAEGVHTLDFDGHGEVLVEDPDTLKALIEDPYFKDVVEPDEERFIDKASRRRTVGYEEIWVRDGKVV</sequence>
<evidence type="ECO:0000259" key="2">
    <source>
        <dbReference type="Pfam" id="PF07110"/>
    </source>
</evidence>
<evidence type="ECO:0000256" key="1">
    <source>
        <dbReference type="ARBA" id="ARBA00005986"/>
    </source>
</evidence>
<organism evidence="3 4">
    <name type="scientific">Aspergillus nanangensis</name>
    <dbReference type="NCBI Taxonomy" id="2582783"/>
    <lineage>
        <taxon>Eukaryota</taxon>
        <taxon>Fungi</taxon>
        <taxon>Dikarya</taxon>
        <taxon>Ascomycota</taxon>
        <taxon>Pezizomycotina</taxon>
        <taxon>Eurotiomycetes</taxon>
        <taxon>Eurotiomycetidae</taxon>
        <taxon>Eurotiales</taxon>
        <taxon>Aspergillaceae</taxon>
        <taxon>Aspergillus</taxon>
        <taxon>Aspergillus subgen. Circumdati</taxon>
    </lineage>
</organism>
<dbReference type="GO" id="GO:0016491">
    <property type="term" value="F:oxidoreductase activity"/>
    <property type="evidence" value="ECO:0007669"/>
    <property type="project" value="InterPro"/>
</dbReference>
<dbReference type="EMBL" id="VCAU01000074">
    <property type="protein sequence ID" value="KAF9886601.1"/>
    <property type="molecule type" value="Genomic_DNA"/>
</dbReference>
<dbReference type="Proteomes" id="UP001194746">
    <property type="component" value="Unassembled WGS sequence"/>
</dbReference>
<dbReference type="Pfam" id="PF07110">
    <property type="entry name" value="EthD"/>
    <property type="match status" value="1"/>
</dbReference>
<dbReference type="AlphaFoldDB" id="A0AAD4GRI9"/>
<reference evidence="3" key="1">
    <citation type="journal article" date="2019" name="Beilstein J. Org. Chem.">
        <title>Nanangenines: drimane sesquiterpenoids as the dominant metabolite cohort of a novel Australian fungus, Aspergillus nanangensis.</title>
        <authorList>
            <person name="Lacey H.J."/>
            <person name="Gilchrist C.L.M."/>
            <person name="Crombie A."/>
            <person name="Kalaitzis J.A."/>
            <person name="Vuong D."/>
            <person name="Rutledge P.J."/>
            <person name="Turner P."/>
            <person name="Pitt J.I."/>
            <person name="Lacey E."/>
            <person name="Chooi Y.H."/>
            <person name="Piggott A.M."/>
        </authorList>
    </citation>
    <scope>NUCLEOTIDE SEQUENCE</scope>
    <source>
        <strain evidence="3">MST-FP2251</strain>
    </source>
</reference>
<protein>
    <recommendedName>
        <fullName evidence="2">EthD domain-containing protein</fullName>
    </recommendedName>
</protein>
<comment type="similarity">
    <text evidence="1">Belongs to the tpcK family.</text>
</comment>
<comment type="caution">
    <text evidence="3">The sequence shown here is derived from an EMBL/GenBank/DDBJ whole genome shotgun (WGS) entry which is preliminary data.</text>
</comment>
<evidence type="ECO:0000313" key="3">
    <source>
        <dbReference type="EMBL" id="KAF9886601.1"/>
    </source>
</evidence>
<feature type="domain" description="EthD" evidence="2">
    <location>
        <begin position="17"/>
        <end position="111"/>
    </location>
</feature>
<gene>
    <name evidence="3" type="ORF">FE257_011241</name>
</gene>
<reference evidence="3" key="2">
    <citation type="submission" date="2020-02" db="EMBL/GenBank/DDBJ databases">
        <authorList>
            <person name="Gilchrist C.L.M."/>
            <person name="Chooi Y.-H."/>
        </authorList>
    </citation>
    <scope>NUCLEOTIDE SEQUENCE</scope>
    <source>
        <strain evidence="3">MST-FP2251</strain>
    </source>
</reference>
<keyword evidence="4" id="KW-1185">Reference proteome</keyword>
<dbReference type="InterPro" id="IPR011008">
    <property type="entry name" value="Dimeric_a/b-barrel"/>
</dbReference>
<dbReference type="SUPFAM" id="SSF54909">
    <property type="entry name" value="Dimeric alpha+beta barrel"/>
    <property type="match status" value="1"/>
</dbReference>
<dbReference type="Gene3D" id="3.30.70.100">
    <property type="match status" value="1"/>
</dbReference>
<dbReference type="InterPro" id="IPR009799">
    <property type="entry name" value="EthD_dom"/>
</dbReference>
<accession>A0AAD4GRI9</accession>
<proteinExistence type="inferred from homology"/>
<evidence type="ECO:0000313" key="4">
    <source>
        <dbReference type="Proteomes" id="UP001194746"/>
    </source>
</evidence>
<name>A0AAD4GRI9_ASPNN</name>